<sequence>MPACAGRRVKMPWRRQRRPGSRSRPDDSMSGFTKVTLFSVEEANRTVAELRPDLERLAAMKREFDQLGSRADALSLALSGAAADNPDAAELKRVTERRDALAEQMLMGIEGIQRRGCLVKDIARGLVDFYSLSGDRLIFLCWQLGERAVDHWHTLEGGFAGRQPLDSTERG</sequence>
<proteinExistence type="predicted"/>
<gene>
    <name evidence="2" type="ORF">E6K72_00435</name>
</gene>
<dbReference type="Pfam" id="PF09969">
    <property type="entry name" value="DUF2203"/>
    <property type="match status" value="1"/>
</dbReference>
<feature type="region of interest" description="Disordered" evidence="1">
    <location>
        <begin position="1"/>
        <end position="30"/>
    </location>
</feature>
<accession>A0A538TAR8</accession>
<evidence type="ECO:0000313" key="2">
    <source>
        <dbReference type="EMBL" id="TMQ60735.1"/>
    </source>
</evidence>
<name>A0A538TAR8_UNCEI</name>
<feature type="compositionally biased region" description="Basic residues" evidence="1">
    <location>
        <begin position="7"/>
        <end position="21"/>
    </location>
</feature>
<dbReference type="Proteomes" id="UP000317716">
    <property type="component" value="Unassembled WGS sequence"/>
</dbReference>
<comment type="caution">
    <text evidence="2">The sequence shown here is derived from an EMBL/GenBank/DDBJ whole genome shotgun (WGS) entry which is preliminary data.</text>
</comment>
<protein>
    <submittedName>
        <fullName evidence="2">DUF2203 family protein</fullName>
    </submittedName>
</protein>
<reference evidence="2 3" key="1">
    <citation type="journal article" date="2019" name="Nat. Microbiol.">
        <title>Mediterranean grassland soil C-N compound turnover is dependent on rainfall and depth, and is mediated by genomically divergent microorganisms.</title>
        <authorList>
            <person name="Diamond S."/>
            <person name="Andeer P.F."/>
            <person name="Li Z."/>
            <person name="Crits-Christoph A."/>
            <person name="Burstein D."/>
            <person name="Anantharaman K."/>
            <person name="Lane K.R."/>
            <person name="Thomas B.C."/>
            <person name="Pan C."/>
            <person name="Northen T.R."/>
            <person name="Banfield J.F."/>
        </authorList>
    </citation>
    <scope>NUCLEOTIDE SEQUENCE [LARGE SCALE GENOMIC DNA]</scope>
    <source>
        <strain evidence="2">WS_2</strain>
    </source>
</reference>
<organism evidence="2 3">
    <name type="scientific">Eiseniibacteriota bacterium</name>
    <dbReference type="NCBI Taxonomy" id="2212470"/>
    <lineage>
        <taxon>Bacteria</taxon>
        <taxon>Candidatus Eiseniibacteriota</taxon>
    </lineage>
</organism>
<evidence type="ECO:0000313" key="3">
    <source>
        <dbReference type="Proteomes" id="UP000317716"/>
    </source>
</evidence>
<dbReference type="AlphaFoldDB" id="A0A538TAR8"/>
<evidence type="ECO:0000256" key="1">
    <source>
        <dbReference type="SAM" id="MobiDB-lite"/>
    </source>
</evidence>
<dbReference type="EMBL" id="VBOS01000014">
    <property type="protein sequence ID" value="TMQ60735.1"/>
    <property type="molecule type" value="Genomic_DNA"/>
</dbReference>
<dbReference type="InterPro" id="IPR018699">
    <property type="entry name" value="DUF2203"/>
</dbReference>